<dbReference type="Pfam" id="PF01321">
    <property type="entry name" value="Creatinase_N"/>
    <property type="match status" value="1"/>
</dbReference>
<protein>
    <submittedName>
        <fullName evidence="3">Peptidase M24</fullName>
    </submittedName>
</protein>
<comment type="caution">
    <text evidence="3">The sequence shown here is derived from an EMBL/GenBank/DDBJ whole genome shotgun (WGS) entry which is preliminary data.</text>
</comment>
<dbReference type="MEROPS" id="M24.008"/>
<gene>
    <name evidence="3" type="ORF">DealDRAFT_0755</name>
</gene>
<dbReference type="PANTHER" id="PTHR46112:SF3">
    <property type="entry name" value="AMINOPEPTIDASE YPDF"/>
    <property type="match status" value="1"/>
</dbReference>
<dbReference type="PRINTS" id="PR00599">
    <property type="entry name" value="MAPEPTIDASE"/>
</dbReference>
<evidence type="ECO:0000313" key="4">
    <source>
        <dbReference type="Proteomes" id="UP000006443"/>
    </source>
</evidence>
<dbReference type="AlphaFoldDB" id="C0GE46"/>
<dbReference type="eggNOG" id="COG0006">
    <property type="taxonomic scope" value="Bacteria"/>
</dbReference>
<dbReference type="GO" id="GO:0004177">
    <property type="term" value="F:aminopeptidase activity"/>
    <property type="evidence" value="ECO:0007669"/>
    <property type="project" value="UniProtKB-ARBA"/>
</dbReference>
<dbReference type="InterPro" id="IPR001714">
    <property type="entry name" value="Pept_M24_MAP"/>
</dbReference>
<evidence type="ECO:0000313" key="3">
    <source>
        <dbReference type="EMBL" id="EEG78340.1"/>
    </source>
</evidence>
<dbReference type="CDD" id="cd01092">
    <property type="entry name" value="APP-like"/>
    <property type="match status" value="1"/>
</dbReference>
<reference evidence="3 4" key="1">
    <citation type="submission" date="2009-02" db="EMBL/GenBank/DDBJ databases">
        <title>Sequencing of the draft genome and assembly of Dethiobacter alkaliphilus AHT 1.</title>
        <authorList>
            <consortium name="US DOE Joint Genome Institute (JGI-PGF)"/>
            <person name="Lucas S."/>
            <person name="Copeland A."/>
            <person name="Lapidus A."/>
            <person name="Glavina del Rio T."/>
            <person name="Dalin E."/>
            <person name="Tice H."/>
            <person name="Bruce D."/>
            <person name="Goodwin L."/>
            <person name="Pitluck S."/>
            <person name="Larimer F."/>
            <person name="Land M.L."/>
            <person name="Hauser L."/>
            <person name="Muyzer G."/>
        </authorList>
    </citation>
    <scope>NUCLEOTIDE SEQUENCE [LARGE SCALE GENOMIC DNA]</scope>
    <source>
        <strain evidence="3 4">AHT 1</strain>
    </source>
</reference>
<dbReference type="Gene3D" id="3.40.350.10">
    <property type="entry name" value="Creatinase/prolidase N-terminal domain"/>
    <property type="match status" value="1"/>
</dbReference>
<organism evidence="3 4">
    <name type="scientific">Dethiobacter alkaliphilus AHT 1</name>
    <dbReference type="NCBI Taxonomy" id="555088"/>
    <lineage>
        <taxon>Bacteria</taxon>
        <taxon>Bacillati</taxon>
        <taxon>Bacillota</taxon>
        <taxon>Dethiobacteria</taxon>
        <taxon>Dethiobacterales</taxon>
        <taxon>Dethiobacteraceae</taxon>
        <taxon>Dethiobacter</taxon>
    </lineage>
</organism>
<dbReference type="RefSeq" id="WP_008515009.1">
    <property type="nucleotide sequence ID" value="NZ_ACJM01000003.1"/>
</dbReference>
<dbReference type="InterPro" id="IPR036005">
    <property type="entry name" value="Creatinase/aminopeptidase-like"/>
</dbReference>
<keyword evidence="4" id="KW-1185">Reference proteome</keyword>
<sequence length="355" mass="38194">MLKRVDNLRERLAEDDIGALLVTNPVNIAYLSGFTGTSGYLLVTPQEAYLLTDFRYLEQARAQSASFTIEDVAGAPWKQVSSLLAKDKLGELVVEGDHLTVDVFDKLTAQLEGVATKALPSPVNGLRAVKDKGEQEAIAAAVSLTDKAFTHILPFIRPGVREAEVALELEFFLRKNGASGPSFSFIVASGTRSALPHGVAGDKLLETGDAVVLDFGCVLNGYCSDMSRTVFVGSATERQKDVYYRVLEAQQSALEQLRPGMNGTEADALARNVLAKYDLTEKFGHGLGHGLGRVIHEAPRLSPVSEDVLKPGMVVTVEPGVYISGEFGVRIEDVVVITEDGVVNLTKSSKDLVCI</sequence>
<dbReference type="InterPro" id="IPR000587">
    <property type="entry name" value="Creatinase_N"/>
</dbReference>
<dbReference type="SUPFAM" id="SSF53092">
    <property type="entry name" value="Creatinase/prolidase N-terminal domain"/>
    <property type="match status" value="1"/>
</dbReference>
<dbReference type="GO" id="GO:0008235">
    <property type="term" value="F:metalloexopeptidase activity"/>
    <property type="evidence" value="ECO:0007669"/>
    <property type="project" value="UniProtKB-ARBA"/>
</dbReference>
<dbReference type="PANTHER" id="PTHR46112">
    <property type="entry name" value="AMINOPEPTIDASE"/>
    <property type="match status" value="1"/>
</dbReference>
<dbReference type="InterPro" id="IPR050659">
    <property type="entry name" value="Peptidase_M24B"/>
</dbReference>
<name>C0GE46_DETAL</name>
<dbReference type="Gene3D" id="3.90.230.10">
    <property type="entry name" value="Creatinase/methionine aminopeptidase superfamily"/>
    <property type="match status" value="1"/>
</dbReference>
<dbReference type="STRING" id="555088.DealDRAFT_0755"/>
<dbReference type="OrthoDB" id="9806388at2"/>
<evidence type="ECO:0000259" key="1">
    <source>
        <dbReference type="Pfam" id="PF00557"/>
    </source>
</evidence>
<dbReference type="Pfam" id="PF00557">
    <property type="entry name" value="Peptidase_M24"/>
    <property type="match status" value="1"/>
</dbReference>
<proteinExistence type="predicted"/>
<dbReference type="InterPro" id="IPR029149">
    <property type="entry name" value="Creatin/AminoP/Spt16_N"/>
</dbReference>
<dbReference type="InterPro" id="IPR000994">
    <property type="entry name" value="Pept_M24"/>
</dbReference>
<dbReference type="EMBL" id="ACJM01000003">
    <property type="protein sequence ID" value="EEG78340.1"/>
    <property type="molecule type" value="Genomic_DNA"/>
</dbReference>
<feature type="domain" description="Peptidase M24" evidence="1">
    <location>
        <begin position="137"/>
        <end position="339"/>
    </location>
</feature>
<feature type="domain" description="Creatinase N-terminal" evidence="2">
    <location>
        <begin position="4"/>
        <end position="129"/>
    </location>
</feature>
<dbReference type="SUPFAM" id="SSF55920">
    <property type="entry name" value="Creatinase/aminopeptidase"/>
    <property type="match status" value="1"/>
</dbReference>
<dbReference type="Proteomes" id="UP000006443">
    <property type="component" value="Unassembled WGS sequence"/>
</dbReference>
<evidence type="ECO:0000259" key="2">
    <source>
        <dbReference type="Pfam" id="PF01321"/>
    </source>
</evidence>
<accession>C0GE46</accession>